<feature type="transmembrane region" description="Helical" evidence="5">
    <location>
        <begin position="38"/>
        <end position="71"/>
    </location>
</feature>
<evidence type="ECO:0000256" key="1">
    <source>
        <dbReference type="ARBA" id="ARBA00004141"/>
    </source>
</evidence>
<dbReference type="Pfam" id="PF00939">
    <property type="entry name" value="Na_sulph_symp"/>
    <property type="match status" value="1"/>
</dbReference>
<organism evidence="6">
    <name type="scientific">marine metagenome</name>
    <dbReference type="NCBI Taxonomy" id="408172"/>
    <lineage>
        <taxon>unclassified sequences</taxon>
        <taxon>metagenomes</taxon>
        <taxon>ecological metagenomes</taxon>
    </lineage>
</organism>
<feature type="non-terminal residue" evidence="6">
    <location>
        <position position="305"/>
    </location>
</feature>
<evidence type="ECO:0000313" key="6">
    <source>
        <dbReference type="EMBL" id="SVB22380.1"/>
    </source>
</evidence>
<dbReference type="GO" id="GO:0022857">
    <property type="term" value="F:transmembrane transporter activity"/>
    <property type="evidence" value="ECO:0007669"/>
    <property type="project" value="InterPro"/>
</dbReference>
<evidence type="ECO:0000256" key="5">
    <source>
        <dbReference type="SAM" id="Phobius"/>
    </source>
</evidence>
<dbReference type="GO" id="GO:0005886">
    <property type="term" value="C:plasma membrane"/>
    <property type="evidence" value="ECO:0007669"/>
    <property type="project" value="TreeGrafter"/>
</dbReference>
<reference evidence="6" key="1">
    <citation type="submission" date="2018-05" db="EMBL/GenBank/DDBJ databases">
        <authorList>
            <person name="Lanie J.A."/>
            <person name="Ng W.-L."/>
            <person name="Kazmierczak K.M."/>
            <person name="Andrzejewski T.M."/>
            <person name="Davidsen T.M."/>
            <person name="Wayne K.J."/>
            <person name="Tettelin H."/>
            <person name="Glass J.I."/>
            <person name="Rusch D."/>
            <person name="Podicherti R."/>
            <person name="Tsui H.-C.T."/>
            <person name="Winkler M.E."/>
        </authorList>
    </citation>
    <scope>NUCLEOTIDE SEQUENCE</scope>
</reference>
<gene>
    <name evidence="6" type="ORF">METZ01_LOCUS175234</name>
</gene>
<evidence type="ECO:0000256" key="4">
    <source>
        <dbReference type="ARBA" id="ARBA00023136"/>
    </source>
</evidence>
<keyword evidence="2 5" id="KW-0812">Transmembrane</keyword>
<evidence type="ECO:0008006" key="7">
    <source>
        <dbReference type="Google" id="ProtNLM"/>
    </source>
</evidence>
<name>A0A382C8J3_9ZZZZ</name>
<dbReference type="PANTHER" id="PTHR10283">
    <property type="entry name" value="SOLUTE CARRIER FAMILY 13 MEMBER"/>
    <property type="match status" value="1"/>
</dbReference>
<feature type="transmembrane region" description="Helical" evidence="5">
    <location>
        <begin position="77"/>
        <end position="100"/>
    </location>
</feature>
<dbReference type="AlphaFoldDB" id="A0A382C8J3"/>
<sequence length="305" mass="32272">VNFSKNFSSIIFFIALAFSVFLLLAPMPLGMAPKVLPAAAVVLLAVALWSTAVVPSALGSVIFLFAAVVLSVAPASIVFSGFYAGATWLVFGGLVVGLGVRRSGLDVRLINTLLKRLPSSYLGIVYGIFFVAFMLAWVVPSASARVALLVPIVLSLNKRLGFEVGSKGHNGLVLASAMGTMTPAFGILPSNVPNMALFGAIESIHGIRIAYGEYLFLNFPVIGIGAVLVYPLVIFVLFKDQPKLAVGSEVTKSWSIDEKKLLIIVMGALFLWFTDTLHGVSPAWVALGAALICLLPKLGLLPPKT</sequence>
<protein>
    <recommendedName>
        <fullName evidence="7">Citrate transporter-like domain-containing protein</fullName>
    </recommendedName>
</protein>
<keyword evidence="3 5" id="KW-1133">Transmembrane helix</keyword>
<feature type="transmembrane region" description="Helical" evidence="5">
    <location>
        <begin position="121"/>
        <end position="139"/>
    </location>
</feature>
<dbReference type="EMBL" id="UINC01033307">
    <property type="protein sequence ID" value="SVB22380.1"/>
    <property type="molecule type" value="Genomic_DNA"/>
</dbReference>
<comment type="subcellular location">
    <subcellularLocation>
        <location evidence="1">Membrane</location>
        <topology evidence="1">Multi-pass membrane protein</topology>
    </subcellularLocation>
</comment>
<evidence type="ECO:0000256" key="2">
    <source>
        <dbReference type="ARBA" id="ARBA00022692"/>
    </source>
</evidence>
<dbReference type="InterPro" id="IPR001898">
    <property type="entry name" value="SLC13A/DASS"/>
</dbReference>
<accession>A0A382C8J3</accession>
<proteinExistence type="predicted"/>
<feature type="transmembrane region" description="Helical" evidence="5">
    <location>
        <begin position="6"/>
        <end position="26"/>
    </location>
</feature>
<feature type="non-terminal residue" evidence="6">
    <location>
        <position position="1"/>
    </location>
</feature>
<feature type="transmembrane region" description="Helical" evidence="5">
    <location>
        <begin position="215"/>
        <end position="238"/>
    </location>
</feature>
<keyword evidence="4 5" id="KW-0472">Membrane</keyword>
<feature type="transmembrane region" description="Helical" evidence="5">
    <location>
        <begin position="283"/>
        <end position="301"/>
    </location>
</feature>
<evidence type="ECO:0000256" key="3">
    <source>
        <dbReference type="ARBA" id="ARBA00022989"/>
    </source>
</evidence>